<proteinExistence type="predicted"/>
<organism evidence="2 3">
    <name type="scientific">Pasteurella multocida</name>
    <dbReference type="NCBI Taxonomy" id="747"/>
    <lineage>
        <taxon>Bacteria</taxon>
        <taxon>Pseudomonadati</taxon>
        <taxon>Pseudomonadota</taxon>
        <taxon>Gammaproteobacteria</taxon>
        <taxon>Pasteurellales</taxon>
        <taxon>Pasteurellaceae</taxon>
        <taxon>Pasteurella</taxon>
    </lineage>
</organism>
<comment type="caution">
    <text evidence="2">The sequence shown here is derived from an EMBL/GenBank/DDBJ whole genome shotgun (WGS) entry which is preliminary data.</text>
</comment>
<dbReference type="RefSeq" id="WP_195187182.1">
    <property type="nucleotide sequence ID" value="NZ_JADMLI010000032.1"/>
</dbReference>
<reference evidence="2" key="1">
    <citation type="submission" date="2022-07" db="EMBL/GenBank/DDBJ databases">
        <title>Genome-based characterization of novel serogroup A variants of Pasteurella multocida.</title>
        <authorList>
            <person name="Prajapati A."/>
            <person name="Yogisharadhya R."/>
            <person name="Mohanty N."/>
            <person name="Chanda M."/>
            <person name="Mendem S.K."/>
            <person name="Siddaramappa S."/>
            <person name="Shivachandra S.B."/>
        </authorList>
    </citation>
    <scope>NUCLEOTIDE SEQUENCE</scope>
    <source>
        <strain evidence="2">NIVEDIPm19</strain>
    </source>
</reference>
<keyword evidence="1" id="KW-1133">Transmembrane helix</keyword>
<evidence type="ECO:0000313" key="2">
    <source>
        <dbReference type="EMBL" id="MDA5623991.1"/>
    </source>
</evidence>
<evidence type="ECO:0000313" key="3">
    <source>
        <dbReference type="Proteomes" id="UP001145481"/>
    </source>
</evidence>
<gene>
    <name evidence="2" type="ORF">NM948_10650</name>
</gene>
<keyword evidence="1" id="KW-0472">Membrane</keyword>
<accession>A0A9X3ZM65</accession>
<dbReference type="Proteomes" id="UP001145481">
    <property type="component" value="Unassembled WGS sequence"/>
</dbReference>
<dbReference type="AlphaFoldDB" id="A0A9X3ZM65"/>
<feature type="transmembrane region" description="Helical" evidence="1">
    <location>
        <begin position="12"/>
        <end position="28"/>
    </location>
</feature>
<sequence length="101" mass="11657">MMEILEIIKQHWGIILTIAGLLASVFWLKMDSRYAKKTAINDLEQRVTEIESEVKHLPSAKDVTELRVALVEMKGEAKELRTETKMLRHLVALLTEKEVKK</sequence>
<dbReference type="Pfam" id="PF10805">
    <property type="entry name" value="DUF2730"/>
    <property type="match status" value="1"/>
</dbReference>
<name>A0A9X3ZM65_PASMD</name>
<keyword evidence="1" id="KW-0812">Transmembrane</keyword>
<dbReference type="EMBL" id="JANJHC010000030">
    <property type="protein sequence ID" value="MDA5623991.1"/>
    <property type="molecule type" value="Genomic_DNA"/>
</dbReference>
<evidence type="ECO:0000256" key="1">
    <source>
        <dbReference type="SAM" id="Phobius"/>
    </source>
</evidence>
<protein>
    <submittedName>
        <fullName evidence="2">DUF2730 domain-containing protein</fullName>
    </submittedName>
</protein>
<dbReference type="InterPro" id="IPR020269">
    <property type="entry name" value="Phage_Mu_Releasin"/>
</dbReference>